<evidence type="ECO:0000313" key="3">
    <source>
        <dbReference type="Proteomes" id="UP000295499"/>
    </source>
</evidence>
<dbReference type="AlphaFoldDB" id="A0A4R6IF44"/>
<protein>
    <submittedName>
        <fullName evidence="2">Uncharacterized protein</fullName>
    </submittedName>
</protein>
<keyword evidence="1" id="KW-0472">Membrane</keyword>
<evidence type="ECO:0000313" key="2">
    <source>
        <dbReference type="EMBL" id="TDO20298.1"/>
    </source>
</evidence>
<keyword evidence="1" id="KW-1133">Transmembrane helix</keyword>
<dbReference type="Proteomes" id="UP000295499">
    <property type="component" value="Unassembled WGS sequence"/>
</dbReference>
<name>A0A4R6IF44_9SPHI</name>
<sequence length="47" mass="5640">MLFGLVNITTFAIFGYPLFSDVFWKLLMLFDDMQIFPSRFEEENKIN</sequence>
<comment type="caution">
    <text evidence="2">The sequence shown here is derived from an EMBL/GenBank/DDBJ whole genome shotgun (WGS) entry which is preliminary data.</text>
</comment>
<organism evidence="2 3">
    <name type="scientific">Pedobacter duraquae</name>
    <dbReference type="NCBI Taxonomy" id="425511"/>
    <lineage>
        <taxon>Bacteria</taxon>
        <taxon>Pseudomonadati</taxon>
        <taxon>Bacteroidota</taxon>
        <taxon>Sphingobacteriia</taxon>
        <taxon>Sphingobacteriales</taxon>
        <taxon>Sphingobacteriaceae</taxon>
        <taxon>Pedobacter</taxon>
    </lineage>
</organism>
<proteinExistence type="predicted"/>
<dbReference type="EMBL" id="SNWM01000005">
    <property type="protein sequence ID" value="TDO20298.1"/>
    <property type="molecule type" value="Genomic_DNA"/>
</dbReference>
<reference evidence="2 3" key="1">
    <citation type="submission" date="2019-03" db="EMBL/GenBank/DDBJ databases">
        <title>Genomic Encyclopedia of Archaeal and Bacterial Type Strains, Phase II (KMG-II): from individual species to whole genera.</title>
        <authorList>
            <person name="Goeker M."/>
        </authorList>
    </citation>
    <scope>NUCLEOTIDE SEQUENCE [LARGE SCALE GENOMIC DNA]</scope>
    <source>
        <strain evidence="2 3">DSM 19034</strain>
    </source>
</reference>
<keyword evidence="3" id="KW-1185">Reference proteome</keyword>
<accession>A0A4R6IF44</accession>
<gene>
    <name evidence="2" type="ORF">CLV32_4058</name>
</gene>
<feature type="transmembrane region" description="Helical" evidence="1">
    <location>
        <begin position="6"/>
        <end position="30"/>
    </location>
</feature>
<keyword evidence="1" id="KW-0812">Transmembrane</keyword>
<evidence type="ECO:0000256" key="1">
    <source>
        <dbReference type="SAM" id="Phobius"/>
    </source>
</evidence>